<evidence type="ECO:0000313" key="1">
    <source>
        <dbReference type="EMBL" id="TKC88861.1"/>
    </source>
</evidence>
<dbReference type="EMBL" id="SSMQ01000171">
    <property type="protein sequence ID" value="TKC88861.1"/>
    <property type="molecule type" value="Genomic_DNA"/>
</dbReference>
<proteinExistence type="predicted"/>
<dbReference type="Proteomes" id="UP000309215">
    <property type="component" value="Unassembled WGS sequence"/>
</dbReference>
<keyword evidence="2" id="KW-1185">Reference proteome</keyword>
<gene>
    <name evidence="1" type="ORF">E8A74_51490</name>
</gene>
<name>A0A4U1I675_9BACT</name>
<dbReference type="AlphaFoldDB" id="A0A4U1I675"/>
<dbReference type="RefSeq" id="WP_136936566.1">
    <property type="nucleotide sequence ID" value="NZ_SSMQ01000171.1"/>
</dbReference>
<evidence type="ECO:0000313" key="2">
    <source>
        <dbReference type="Proteomes" id="UP000309215"/>
    </source>
</evidence>
<protein>
    <submittedName>
        <fullName evidence="1">Uncharacterized protein</fullName>
    </submittedName>
</protein>
<reference evidence="1 2" key="1">
    <citation type="submission" date="2019-04" db="EMBL/GenBank/DDBJ databases">
        <authorList>
            <person name="Li Y."/>
            <person name="Wang J."/>
        </authorList>
    </citation>
    <scope>NUCLEOTIDE SEQUENCE [LARGE SCALE GENOMIC DNA]</scope>
    <source>
        <strain evidence="1 2">DSM 14668</strain>
    </source>
</reference>
<accession>A0A4U1I675</accession>
<organism evidence="1 2">
    <name type="scientific">Polyangium fumosum</name>
    <dbReference type="NCBI Taxonomy" id="889272"/>
    <lineage>
        <taxon>Bacteria</taxon>
        <taxon>Pseudomonadati</taxon>
        <taxon>Myxococcota</taxon>
        <taxon>Polyangia</taxon>
        <taxon>Polyangiales</taxon>
        <taxon>Polyangiaceae</taxon>
        <taxon>Polyangium</taxon>
    </lineage>
</organism>
<comment type="caution">
    <text evidence="1">The sequence shown here is derived from an EMBL/GenBank/DDBJ whole genome shotgun (WGS) entry which is preliminary data.</text>
</comment>
<sequence length="275" mass="29238">MPPWYATSAEAGKYHLAIEELDALWASVQAKYHAFAFPEGSIAPGRHRDTQERLAEFNNAMELIKRSPATAVAISLYAIVSMVRNGSSGPLTADQQDTFLKILTIGSGLEGVATGLSAGVAASRARAQGERTEGQARKSEAVVQAGERAAEQKAVGLPNLPRSGGASAQITTTSRISEIPYAINYAKAMSEHAQRDVDSLLRQVRAGNLDPGSGTRPLGGGFFELRGRNAGRVIIKQTGAGSFDIVGKFQGHARGDDANSIIIKTLMKKYTELGR</sequence>